<feature type="transmembrane region" description="Helical" evidence="2">
    <location>
        <begin position="43"/>
        <end position="64"/>
    </location>
</feature>
<feature type="compositionally biased region" description="Gly residues" evidence="1">
    <location>
        <begin position="267"/>
        <end position="278"/>
    </location>
</feature>
<gene>
    <name evidence="3" type="ORF">GCM10025868_11090</name>
</gene>
<keyword evidence="4" id="KW-1185">Reference proteome</keyword>
<accession>A0ABQ6JDI6</accession>
<evidence type="ECO:0008006" key="5">
    <source>
        <dbReference type="Google" id="ProtNLM"/>
    </source>
</evidence>
<feature type="compositionally biased region" description="Low complexity" evidence="1">
    <location>
        <begin position="216"/>
        <end position="240"/>
    </location>
</feature>
<feature type="compositionally biased region" description="Basic residues" evidence="1">
    <location>
        <begin position="203"/>
        <end position="215"/>
    </location>
</feature>
<dbReference type="Proteomes" id="UP001157017">
    <property type="component" value="Unassembled WGS sequence"/>
</dbReference>
<keyword evidence="2" id="KW-1133">Transmembrane helix</keyword>
<organism evidence="3 4">
    <name type="scientific">Angustibacter aerolatus</name>
    <dbReference type="NCBI Taxonomy" id="1162965"/>
    <lineage>
        <taxon>Bacteria</taxon>
        <taxon>Bacillati</taxon>
        <taxon>Actinomycetota</taxon>
        <taxon>Actinomycetes</taxon>
        <taxon>Kineosporiales</taxon>
        <taxon>Kineosporiaceae</taxon>
    </lineage>
</organism>
<evidence type="ECO:0000313" key="4">
    <source>
        <dbReference type="Proteomes" id="UP001157017"/>
    </source>
</evidence>
<reference evidence="4" key="1">
    <citation type="journal article" date="2019" name="Int. J. Syst. Evol. Microbiol.">
        <title>The Global Catalogue of Microorganisms (GCM) 10K type strain sequencing project: providing services to taxonomists for standard genome sequencing and annotation.</title>
        <authorList>
            <consortium name="The Broad Institute Genomics Platform"/>
            <consortium name="The Broad Institute Genome Sequencing Center for Infectious Disease"/>
            <person name="Wu L."/>
            <person name="Ma J."/>
        </authorList>
    </citation>
    <scope>NUCLEOTIDE SEQUENCE [LARGE SCALE GENOMIC DNA]</scope>
    <source>
        <strain evidence="4">NBRC 108730</strain>
    </source>
</reference>
<keyword evidence="2" id="KW-0812">Transmembrane</keyword>
<evidence type="ECO:0000313" key="3">
    <source>
        <dbReference type="EMBL" id="GMA85859.1"/>
    </source>
</evidence>
<evidence type="ECO:0000256" key="1">
    <source>
        <dbReference type="SAM" id="MobiDB-lite"/>
    </source>
</evidence>
<feature type="transmembrane region" description="Helical" evidence="2">
    <location>
        <begin position="85"/>
        <end position="113"/>
    </location>
</feature>
<name>A0ABQ6JDI6_9ACTN</name>
<feature type="compositionally biased region" description="Low complexity" evidence="1">
    <location>
        <begin position="254"/>
        <end position="266"/>
    </location>
</feature>
<proteinExistence type="predicted"/>
<sequence length="278" mass="27464">MRDPAVTGEGPDRLHQQVVTGLPGLVADASAVADRTVAWTSTLTGAGTALGLVAVLAAAVLTCVQRRVEVAHAVGAGLRPTALGGLAVLEVLPVAVLSTALGTAAAIGGVLAVGPSHRFRSVTVVPCLERAGLAALVGVLLVGAATTTAALLAARLHAGGRPARSVPVEPVLVAAAVVAAVGLVTRPDTGGPAGPLEPGRAAARGRRRRRARRPRGAVGRRPAGAQRPLAGRTGAHPGRPALRRRRPPPGAAGGAARRGPGAARLLGGRGVVGAPGHR</sequence>
<feature type="transmembrane region" description="Helical" evidence="2">
    <location>
        <begin position="133"/>
        <end position="154"/>
    </location>
</feature>
<protein>
    <recommendedName>
        <fullName evidence="5">ABC3 transporter permease protein domain-containing protein</fullName>
    </recommendedName>
</protein>
<keyword evidence="2" id="KW-0472">Membrane</keyword>
<dbReference type="EMBL" id="BSUZ01000001">
    <property type="protein sequence ID" value="GMA85859.1"/>
    <property type="molecule type" value="Genomic_DNA"/>
</dbReference>
<evidence type="ECO:0000256" key="2">
    <source>
        <dbReference type="SAM" id="Phobius"/>
    </source>
</evidence>
<feature type="region of interest" description="Disordered" evidence="1">
    <location>
        <begin position="187"/>
        <end position="278"/>
    </location>
</feature>
<comment type="caution">
    <text evidence="3">The sequence shown here is derived from an EMBL/GenBank/DDBJ whole genome shotgun (WGS) entry which is preliminary data.</text>
</comment>